<keyword evidence="2" id="KW-1185">Reference proteome</keyword>
<sequence>MPLQQNSSTSASGSSSDLVPRNTLLGLPEELQALIVDIINEDDATNVDALCKLTLTCTHMNRIARSYIFHAANFRVFRRAVESAYVPMMRRCEEYGAAPVNITWPVRPLGRDYRPIDAVLLNLEERPDSRRSEQLQNRIRTSVYEAVMWLLEKGADAEASLASELLNGFRYSRLDMSLGHMPTRLLKQLQINIGRPAVEIYLEMIELLSSHGFPNPTRPSALDGVLATNVVPFHHSACDWADTHPYPFLDGAITETYLTESPIDLALKSHIPPRLLELMLKEYASRGVSLLTLYDECPEGLKKTCKGRSGGIDDDWVGVSSIGTLIGNLHADLHSTSVTCWKASYNGEVADIFRQKLDLMVKYEMVDVVEEALLKSILGALDSITTQMSATMRVLPWQFRSSWVTLCEAVRPYCADEYDLRHDINGTIARNGPGRVHEFAIDTKWNPWYMWFVWSDANRRLKLTRRKIGASEFSRNRRFFWHKRHGYEIEFILGYFDRTKVQPWYDVDVDEWCRQILETFTEDGVPIDLHDVFYSWRESKQGEYDEESISFEWWKQFTRT</sequence>
<reference evidence="1" key="2">
    <citation type="submission" date="2020-05" db="EMBL/GenBank/DDBJ databases">
        <authorList>
            <person name="Kim H.-S."/>
            <person name="Proctor R.H."/>
            <person name="Brown D.W."/>
        </authorList>
    </citation>
    <scope>NUCLEOTIDE SEQUENCE</scope>
    <source>
        <strain evidence="1">NRRL 45417</strain>
    </source>
</reference>
<evidence type="ECO:0000313" key="2">
    <source>
        <dbReference type="Proteomes" id="UP000604273"/>
    </source>
</evidence>
<name>A0A8H4WTW7_9HYPO</name>
<reference evidence="1" key="1">
    <citation type="journal article" date="2020" name="BMC Genomics">
        <title>Correction to: Identification and distribution of gene clusters required for synthesis of sphingolipid metabolism inhibitors in diverse species of the filamentous fungus Fusarium.</title>
        <authorList>
            <person name="Kim H.S."/>
            <person name="Lohmar J.M."/>
            <person name="Busman M."/>
            <person name="Brown D.W."/>
            <person name="Naumann T.A."/>
            <person name="Divon H.H."/>
            <person name="Lysoe E."/>
            <person name="Uhlig S."/>
            <person name="Proctor R.H."/>
        </authorList>
    </citation>
    <scope>NUCLEOTIDE SEQUENCE</scope>
    <source>
        <strain evidence="1">NRRL 45417</strain>
    </source>
</reference>
<dbReference type="Proteomes" id="UP000604273">
    <property type="component" value="Unassembled WGS sequence"/>
</dbReference>
<dbReference type="AlphaFoldDB" id="A0A8H4WTW7"/>
<proteinExistence type="predicted"/>
<protein>
    <recommendedName>
        <fullName evidence="3">F-box domain-containing protein</fullName>
    </recommendedName>
</protein>
<gene>
    <name evidence="1" type="ORF">FGADI_8762</name>
</gene>
<evidence type="ECO:0000313" key="1">
    <source>
        <dbReference type="EMBL" id="KAF4949699.1"/>
    </source>
</evidence>
<comment type="caution">
    <text evidence="1">The sequence shown here is derived from an EMBL/GenBank/DDBJ whole genome shotgun (WGS) entry which is preliminary data.</text>
</comment>
<accession>A0A8H4WTW7</accession>
<dbReference type="OrthoDB" id="5039224at2759"/>
<organism evidence="1 2">
    <name type="scientific">Fusarium gaditjirri</name>
    <dbReference type="NCBI Taxonomy" id="282569"/>
    <lineage>
        <taxon>Eukaryota</taxon>
        <taxon>Fungi</taxon>
        <taxon>Dikarya</taxon>
        <taxon>Ascomycota</taxon>
        <taxon>Pezizomycotina</taxon>
        <taxon>Sordariomycetes</taxon>
        <taxon>Hypocreomycetidae</taxon>
        <taxon>Hypocreales</taxon>
        <taxon>Nectriaceae</taxon>
        <taxon>Fusarium</taxon>
        <taxon>Fusarium nisikadoi species complex</taxon>
    </lineage>
</organism>
<evidence type="ECO:0008006" key="3">
    <source>
        <dbReference type="Google" id="ProtNLM"/>
    </source>
</evidence>
<dbReference type="EMBL" id="JABFAI010000232">
    <property type="protein sequence ID" value="KAF4949699.1"/>
    <property type="molecule type" value="Genomic_DNA"/>
</dbReference>